<name>D5MI67_METO1</name>
<protein>
    <recommendedName>
        <fullName evidence="7">3-methyl-2-oxobutanoate hydroxymethyltransferase</fullName>
        <ecNumber evidence="7">2.1.2.11</ecNumber>
    </recommendedName>
    <alternativeName>
        <fullName evidence="7">Ketopantoate hydroxymethyltransferase</fullName>
        <shortName evidence="7">KPHMT</shortName>
    </alternativeName>
</protein>
<evidence type="ECO:0000256" key="3">
    <source>
        <dbReference type="ARBA" id="ARBA00011424"/>
    </source>
</evidence>
<dbReference type="SUPFAM" id="SSF51621">
    <property type="entry name" value="Phosphoenolpyruvate/pyruvate domain"/>
    <property type="match status" value="1"/>
</dbReference>
<comment type="subunit">
    <text evidence="3 7">Homodecamer; pentamer of dimers.</text>
</comment>
<dbReference type="GO" id="GO:0003864">
    <property type="term" value="F:3-methyl-2-oxobutanoate hydroxymethyltransferase activity"/>
    <property type="evidence" value="ECO:0007669"/>
    <property type="project" value="UniProtKB-UniRule"/>
</dbReference>
<evidence type="ECO:0000256" key="1">
    <source>
        <dbReference type="ARBA" id="ARBA00005033"/>
    </source>
</evidence>
<evidence type="ECO:0000256" key="6">
    <source>
        <dbReference type="ARBA" id="ARBA00056497"/>
    </source>
</evidence>
<dbReference type="PANTHER" id="PTHR20881:SF0">
    <property type="entry name" value="3-METHYL-2-OXOBUTANOATE HYDROXYMETHYLTRANSFERASE"/>
    <property type="match status" value="1"/>
</dbReference>
<dbReference type="InterPro" id="IPR003700">
    <property type="entry name" value="Pantoate_hydroxy_MeTrfase"/>
</dbReference>
<reference evidence="11 12" key="1">
    <citation type="journal article" date="2010" name="Nature">
        <title>Nitrite-driven anaerobic methane oxidation by oxygenic bacteria.</title>
        <authorList>
            <person name="Ettwig K.F."/>
            <person name="Butler M.K."/>
            <person name="Le Paslier D."/>
            <person name="Pelletier E."/>
            <person name="Mangenot S."/>
            <person name="Kuypers M.M.M."/>
            <person name="Schreiber F."/>
            <person name="Dutilh B.E."/>
            <person name="Zedelius J."/>
            <person name="de Beer D."/>
            <person name="Gloerich J."/>
            <person name="Wessels H.J.C.T."/>
            <person name="van Allen T."/>
            <person name="Luesken F."/>
            <person name="Wu M."/>
            <person name="van de Pas-Schoonen K.T."/>
            <person name="Op den Camp H.J.M."/>
            <person name="Janssen-Megens E.M."/>
            <person name="Francoijs K-J."/>
            <person name="Stunnenberg H."/>
            <person name="Weissenbach J."/>
            <person name="Jetten M.S.M."/>
            <person name="Strous M."/>
        </authorList>
    </citation>
    <scope>NUCLEOTIDE SEQUENCE [LARGE SCALE GENOMIC DNA]</scope>
</reference>
<dbReference type="STRING" id="671143.DAMO_2310"/>
<evidence type="ECO:0000256" key="5">
    <source>
        <dbReference type="ARBA" id="ARBA00022679"/>
    </source>
</evidence>
<evidence type="ECO:0000313" key="12">
    <source>
        <dbReference type="Proteomes" id="UP000006898"/>
    </source>
</evidence>
<evidence type="ECO:0000313" key="11">
    <source>
        <dbReference type="EMBL" id="CBE69360.1"/>
    </source>
</evidence>
<comment type="similarity">
    <text evidence="2 7">Belongs to the PanB family.</text>
</comment>
<evidence type="ECO:0000256" key="9">
    <source>
        <dbReference type="PIRSR" id="PIRSR000388-2"/>
    </source>
</evidence>
<feature type="binding site" evidence="7 9">
    <location>
        <begin position="47"/>
        <end position="48"/>
    </location>
    <ligand>
        <name>3-methyl-2-oxobutanoate</name>
        <dbReference type="ChEBI" id="CHEBI:11851"/>
    </ligand>
</feature>
<dbReference type="HAMAP" id="MF_00156">
    <property type="entry name" value="PanB"/>
    <property type="match status" value="1"/>
</dbReference>
<dbReference type="UniPathway" id="UPA00028">
    <property type="reaction ID" value="UER00003"/>
</dbReference>
<keyword evidence="7" id="KW-0963">Cytoplasm</keyword>
<feature type="binding site" evidence="7 10">
    <location>
        <position position="86"/>
    </location>
    <ligand>
        <name>Mg(2+)</name>
        <dbReference type="ChEBI" id="CHEBI:18420"/>
    </ligand>
</feature>
<dbReference type="AlphaFoldDB" id="D5MI67"/>
<feature type="binding site" evidence="7 10">
    <location>
        <position position="118"/>
    </location>
    <ligand>
        <name>Mg(2+)</name>
        <dbReference type="ChEBI" id="CHEBI:18420"/>
    </ligand>
</feature>
<dbReference type="InterPro" id="IPR040442">
    <property type="entry name" value="Pyrv_kinase-like_dom_sf"/>
</dbReference>
<feature type="binding site" evidence="7 9">
    <location>
        <position position="86"/>
    </location>
    <ligand>
        <name>3-methyl-2-oxobutanoate</name>
        <dbReference type="ChEBI" id="CHEBI:11851"/>
    </ligand>
</feature>
<dbReference type="PANTHER" id="PTHR20881">
    <property type="entry name" value="3-METHYL-2-OXOBUTANOATE HYDROXYMETHYLTRANSFERASE"/>
    <property type="match status" value="1"/>
</dbReference>
<feature type="active site" description="Proton acceptor" evidence="7 8">
    <location>
        <position position="185"/>
    </location>
</feature>
<feature type="binding site" evidence="7 9">
    <location>
        <position position="116"/>
    </location>
    <ligand>
        <name>3-methyl-2-oxobutanoate</name>
        <dbReference type="ChEBI" id="CHEBI:11851"/>
    </ligand>
</feature>
<dbReference type="Proteomes" id="UP000006898">
    <property type="component" value="Chromosome"/>
</dbReference>
<dbReference type="PIRSF" id="PIRSF000388">
    <property type="entry name" value="Pantoate_hydroxy_MeTrfase"/>
    <property type="match status" value="1"/>
</dbReference>
<comment type="function">
    <text evidence="6 7">Catalyzes the reversible reaction in which hydroxymethyl group from 5,10-methylenetetrahydrofolate is transferred onto alpha-ketoisovalerate to form ketopantoate.</text>
</comment>
<dbReference type="KEGG" id="mox:DAMO_2310"/>
<accession>D5MI67</accession>
<dbReference type="InterPro" id="IPR015813">
    <property type="entry name" value="Pyrv/PenolPyrv_kinase-like_dom"/>
</dbReference>
<keyword evidence="11" id="KW-0489">Methyltransferase</keyword>
<comment type="subcellular location">
    <subcellularLocation>
        <location evidence="7">Cytoplasm</location>
    </subcellularLocation>
</comment>
<dbReference type="Pfam" id="PF02548">
    <property type="entry name" value="Pantoate_transf"/>
    <property type="match status" value="1"/>
</dbReference>
<evidence type="ECO:0000256" key="10">
    <source>
        <dbReference type="PIRSR" id="PIRSR000388-3"/>
    </source>
</evidence>
<keyword evidence="4 7" id="KW-0566">Pantothenate biosynthesis</keyword>
<dbReference type="EC" id="2.1.2.11" evidence="7"/>
<dbReference type="GO" id="GO:0008168">
    <property type="term" value="F:methyltransferase activity"/>
    <property type="evidence" value="ECO:0007669"/>
    <property type="project" value="UniProtKB-KW"/>
</dbReference>
<comment type="cofactor">
    <cofactor evidence="7 10">
        <name>Mg(2+)</name>
        <dbReference type="ChEBI" id="CHEBI:18420"/>
    </cofactor>
    <text evidence="7 10">Binds 1 Mg(2+) ion per subunit.</text>
</comment>
<keyword evidence="7 10" id="KW-0479">Metal-binding</keyword>
<dbReference type="PATRIC" id="fig|671143.5.peg.2036"/>
<dbReference type="HOGENOM" id="CLU_036645_1_0_0"/>
<organism evidence="11 12">
    <name type="scientific">Methylomirabilis oxygeniifera</name>
    <dbReference type="NCBI Taxonomy" id="671143"/>
    <lineage>
        <taxon>Bacteria</taxon>
        <taxon>Candidatus Methylomirabilota</taxon>
        <taxon>Candidatus Methylomirabilia</taxon>
        <taxon>Candidatus Methylomirabilales</taxon>
        <taxon>Candidatus Methylomirabilaceae</taxon>
        <taxon>Candidatus Methylomirabilis</taxon>
    </lineage>
</organism>
<keyword evidence="7 10" id="KW-0460">Magnesium</keyword>
<gene>
    <name evidence="7 11" type="primary">panB</name>
    <name evidence="11" type="ORF">DAMO_2310</name>
</gene>
<dbReference type="eggNOG" id="COG0413">
    <property type="taxonomic scope" value="Bacteria"/>
</dbReference>
<dbReference type="FunFam" id="3.20.20.60:FF:000003">
    <property type="entry name" value="3-methyl-2-oxobutanoate hydroxymethyltransferase"/>
    <property type="match status" value="1"/>
</dbReference>
<dbReference type="EMBL" id="FP565575">
    <property type="protein sequence ID" value="CBE69360.1"/>
    <property type="molecule type" value="Genomic_DNA"/>
</dbReference>
<evidence type="ECO:0000256" key="8">
    <source>
        <dbReference type="PIRSR" id="PIRSR000388-1"/>
    </source>
</evidence>
<dbReference type="CDD" id="cd06557">
    <property type="entry name" value="KPHMT-like"/>
    <property type="match status" value="1"/>
</dbReference>
<feature type="binding site" evidence="7 10">
    <location>
        <position position="47"/>
    </location>
    <ligand>
        <name>Mg(2+)</name>
        <dbReference type="ChEBI" id="CHEBI:18420"/>
    </ligand>
</feature>
<evidence type="ECO:0000256" key="4">
    <source>
        <dbReference type="ARBA" id="ARBA00022655"/>
    </source>
</evidence>
<dbReference type="GO" id="GO:0005737">
    <property type="term" value="C:cytoplasm"/>
    <property type="evidence" value="ECO:0007669"/>
    <property type="project" value="UniProtKB-SubCell"/>
</dbReference>
<dbReference type="Gene3D" id="3.20.20.60">
    <property type="entry name" value="Phosphoenolpyruvate-binding domains"/>
    <property type="match status" value="1"/>
</dbReference>
<evidence type="ECO:0000256" key="7">
    <source>
        <dbReference type="HAMAP-Rule" id="MF_00156"/>
    </source>
</evidence>
<dbReference type="GO" id="GO:0032259">
    <property type="term" value="P:methylation"/>
    <property type="evidence" value="ECO:0007669"/>
    <property type="project" value="UniProtKB-KW"/>
</dbReference>
<sequence>MTSQTVRTVTLQQMKREGRKITMLTAYDYPMALLVDRAGIDLILVGDSGGMTVLGYETTIPVTMDEMLMMTKAVTRAVKRAMIIADMPFMSYEAEPADAIRNAGRFIKEGLAHAVKVERGWPSLPCVRAIVEAGIPVMGHVGLTPQTAVLQEGLKVQGKGLDDARRILEDALALEQAGVFAIVLEAIPGALARVITDRLTVPTIGIGAGPHCDGQVLVLHDLLGLFDRFVPRFTKQYANLAGIIGDAVGQFRQDVIDCRFPEAEHTYPIDQETENALLEL</sequence>
<dbReference type="NCBIfam" id="TIGR00222">
    <property type="entry name" value="panB"/>
    <property type="match status" value="1"/>
</dbReference>
<dbReference type="NCBIfam" id="NF001452">
    <property type="entry name" value="PRK00311.1"/>
    <property type="match status" value="1"/>
</dbReference>
<comment type="pathway">
    <text evidence="1 7">Cofactor biosynthesis; (R)-pantothenate biosynthesis; (R)-pantoate from 3-methyl-2-oxobutanoate: step 1/2.</text>
</comment>
<dbReference type="GO" id="GO:0000287">
    <property type="term" value="F:magnesium ion binding"/>
    <property type="evidence" value="ECO:0007669"/>
    <property type="project" value="TreeGrafter"/>
</dbReference>
<dbReference type="GO" id="GO:0015940">
    <property type="term" value="P:pantothenate biosynthetic process"/>
    <property type="evidence" value="ECO:0007669"/>
    <property type="project" value="UniProtKB-UniRule"/>
</dbReference>
<proteinExistence type="inferred from homology"/>
<keyword evidence="5 7" id="KW-0808">Transferase</keyword>
<comment type="catalytic activity">
    <reaction evidence="7">
        <text>(6R)-5,10-methylene-5,6,7,8-tetrahydrofolate + 3-methyl-2-oxobutanoate + H2O = 2-dehydropantoate + (6S)-5,6,7,8-tetrahydrofolate</text>
        <dbReference type="Rhea" id="RHEA:11824"/>
        <dbReference type="ChEBI" id="CHEBI:11561"/>
        <dbReference type="ChEBI" id="CHEBI:11851"/>
        <dbReference type="ChEBI" id="CHEBI:15377"/>
        <dbReference type="ChEBI" id="CHEBI:15636"/>
        <dbReference type="ChEBI" id="CHEBI:57453"/>
        <dbReference type="EC" id="2.1.2.11"/>
    </reaction>
</comment>
<evidence type="ECO:0000256" key="2">
    <source>
        <dbReference type="ARBA" id="ARBA00008676"/>
    </source>
</evidence>